<sequence length="319" mass="38657">METSNFQSNFYKLQKEKKYGEKLKSGVDDHFDRQIEKEKRKLIIRLRKHKKYMFCHIAELMIKIFFCILFFSMAVNCRRYLRSFQDKVSIISDDYKEENLETLNEDEGSSEIDFQLAEIEQFEFLISFISKQLYFIALAAVGYVIIQNWLFCFKRKLQRNKYARQVQNIQDKSFLQLEINEDDSQQFISMEKQAQRQIDTVKLLNILSNFVWHSCLWLWVLFDFVIIMKYQNVKESEQSLINNDYELNKNNQTDSQYDFLSKVMNDDLLEFRNFKNSMDIIIYVLPLFYLTQIIWFGFIKLYQRKRDAADIILNEMQSR</sequence>
<dbReference type="AlphaFoldDB" id="A0A0V0QTB0"/>
<feature type="transmembrane region" description="Helical" evidence="1">
    <location>
        <begin position="210"/>
        <end position="230"/>
    </location>
</feature>
<evidence type="ECO:0008006" key="4">
    <source>
        <dbReference type="Google" id="ProtNLM"/>
    </source>
</evidence>
<keyword evidence="1" id="KW-0812">Transmembrane</keyword>
<dbReference type="InParanoid" id="A0A0V0QTB0"/>
<evidence type="ECO:0000256" key="1">
    <source>
        <dbReference type="SAM" id="Phobius"/>
    </source>
</evidence>
<dbReference type="EMBL" id="LDAU01000109">
    <property type="protein sequence ID" value="KRX05389.1"/>
    <property type="molecule type" value="Genomic_DNA"/>
</dbReference>
<keyword evidence="3" id="KW-1185">Reference proteome</keyword>
<reference evidence="2 3" key="1">
    <citation type="journal article" date="2015" name="Sci. Rep.">
        <title>Genome of the facultative scuticociliatosis pathogen Pseudocohnilembus persalinus provides insight into its virulence through horizontal gene transfer.</title>
        <authorList>
            <person name="Xiong J."/>
            <person name="Wang G."/>
            <person name="Cheng J."/>
            <person name="Tian M."/>
            <person name="Pan X."/>
            <person name="Warren A."/>
            <person name="Jiang C."/>
            <person name="Yuan D."/>
            <person name="Miao W."/>
        </authorList>
    </citation>
    <scope>NUCLEOTIDE SEQUENCE [LARGE SCALE GENOMIC DNA]</scope>
    <source>
        <strain evidence="2">36N120E</strain>
    </source>
</reference>
<feature type="transmembrane region" description="Helical" evidence="1">
    <location>
        <begin position="52"/>
        <end position="75"/>
    </location>
</feature>
<feature type="transmembrane region" description="Helical" evidence="1">
    <location>
        <begin position="280"/>
        <end position="299"/>
    </location>
</feature>
<accession>A0A0V0QTB0</accession>
<comment type="caution">
    <text evidence="2">The sequence shown here is derived from an EMBL/GenBank/DDBJ whole genome shotgun (WGS) entry which is preliminary data.</text>
</comment>
<gene>
    <name evidence="2" type="ORF">PPERSA_00690</name>
</gene>
<feature type="transmembrane region" description="Helical" evidence="1">
    <location>
        <begin position="133"/>
        <end position="151"/>
    </location>
</feature>
<keyword evidence="1" id="KW-0472">Membrane</keyword>
<keyword evidence="1" id="KW-1133">Transmembrane helix</keyword>
<evidence type="ECO:0000313" key="2">
    <source>
        <dbReference type="EMBL" id="KRX05389.1"/>
    </source>
</evidence>
<organism evidence="2 3">
    <name type="scientific">Pseudocohnilembus persalinus</name>
    <name type="common">Ciliate</name>
    <dbReference type="NCBI Taxonomy" id="266149"/>
    <lineage>
        <taxon>Eukaryota</taxon>
        <taxon>Sar</taxon>
        <taxon>Alveolata</taxon>
        <taxon>Ciliophora</taxon>
        <taxon>Intramacronucleata</taxon>
        <taxon>Oligohymenophorea</taxon>
        <taxon>Scuticociliatia</taxon>
        <taxon>Philasterida</taxon>
        <taxon>Pseudocohnilembidae</taxon>
        <taxon>Pseudocohnilembus</taxon>
    </lineage>
</organism>
<evidence type="ECO:0000313" key="3">
    <source>
        <dbReference type="Proteomes" id="UP000054937"/>
    </source>
</evidence>
<name>A0A0V0QTB0_PSEPJ</name>
<protein>
    <recommendedName>
        <fullName evidence="4">Transmembrane protein</fullName>
    </recommendedName>
</protein>
<proteinExistence type="predicted"/>
<dbReference type="Proteomes" id="UP000054937">
    <property type="component" value="Unassembled WGS sequence"/>
</dbReference>